<evidence type="ECO:0000313" key="1">
    <source>
        <dbReference type="EMBL" id="TCL48375.1"/>
    </source>
</evidence>
<accession>A0A4R1QF71</accession>
<comment type="caution">
    <text evidence="1">The sequence shown here is derived from an EMBL/GenBank/DDBJ whole genome shotgun (WGS) entry which is preliminary data.</text>
</comment>
<organism evidence="1 2">
    <name type="scientific">Thermolongibacillus altinsuensis</name>
    <dbReference type="NCBI Taxonomy" id="575256"/>
    <lineage>
        <taxon>Bacteria</taxon>
        <taxon>Bacillati</taxon>
        <taxon>Bacillota</taxon>
        <taxon>Bacilli</taxon>
        <taxon>Bacillales</taxon>
        <taxon>Anoxybacillaceae</taxon>
        <taxon>Thermolongibacillus</taxon>
    </lineage>
</organism>
<dbReference type="Proteomes" id="UP000295658">
    <property type="component" value="Unassembled WGS sequence"/>
</dbReference>
<name>A0A4R1QF71_9BACL</name>
<gene>
    <name evidence="1" type="ORF">EDD69_1095</name>
</gene>
<reference evidence="1 2" key="1">
    <citation type="submission" date="2019-03" db="EMBL/GenBank/DDBJ databases">
        <title>Genomic Encyclopedia of Type Strains, Phase IV (KMG-IV): sequencing the most valuable type-strain genomes for metagenomic binning, comparative biology and taxonomic classification.</title>
        <authorList>
            <person name="Goeker M."/>
        </authorList>
    </citation>
    <scope>NUCLEOTIDE SEQUENCE [LARGE SCALE GENOMIC DNA]</scope>
    <source>
        <strain evidence="1 2">DSM 24979</strain>
    </source>
</reference>
<proteinExistence type="predicted"/>
<evidence type="ECO:0000313" key="2">
    <source>
        <dbReference type="Proteomes" id="UP000295658"/>
    </source>
</evidence>
<keyword evidence="2" id="KW-1185">Reference proteome</keyword>
<dbReference type="EMBL" id="SLUL01000009">
    <property type="protein sequence ID" value="TCL48375.1"/>
    <property type="molecule type" value="Genomic_DNA"/>
</dbReference>
<protein>
    <submittedName>
        <fullName evidence="1">Uncharacterized protein</fullName>
    </submittedName>
</protein>
<dbReference type="AlphaFoldDB" id="A0A4R1QF71"/>
<sequence>MINLTKKQEKAITSKSGYKIKIISNKPTLSSIKNFSLALSAYLEKESDKNHV</sequence>
<dbReference type="RefSeq" id="WP_165871762.1">
    <property type="nucleotide sequence ID" value="NZ_SLUL01000009.1"/>
</dbReference>